<proteinExistence type="inferred from homology"/>
<dbReference type="KEGG" id="mmab:HQ865_16985"/>
<dbReference type="PANTHER" id="PTHR43811">
    <property type="entry name" value="FKBP-TYPE PEPTIDYL-PROLYL CIS-TRANS ISOMERASE FKPA"/>
    <property type="match status" value="1"/>
</dbReference>
<organism evidence="10 11">
    <name type="scientific">Mucilaginibacter mali</name>
    <dbReference type="NCBI Taxonomy" id="2740462"/>
    <lineage>
        <taxon>Bacteria</taxon>
        <taxon>Pseudomonadati</taxon>
        <taxon>Bacteroidota</taxon>
        <taxon>Sphingobacteriia</taxon>
        <taxon>Sphingobacteriales</taxon>
        <taxon>Sphingobacteriaceae</taxon>
        <taxon>Mucilaginibacter</taxon>
    </lineage>
</organism>
<feature type="domain" description="PPIase FKBP-type" evidence="9">
    <location>
        <begin position="193"/>
        <end position="294"/>
    </location>
</feature>
<dbReference type="InterPro" id="IPR046357">
    <property type="entry name" value="PPIase_dom_sf"/>
</dbReference>
<protein>
    <recommendedName>
        <fullName evidence="3 6">peptidylprolyl isomerase</fullName>
        <ecNumber evidence="3 6">5.2.1.8</ecNumber>
    </recommendedName>
</protein>
<keyword evidence="5 6" id="KW-0413">Isomerase</keyword>
<evidence type="ECO:0000256" key="3">
    <source>
        <dbReference type="ARBA" id="ARBA00013194"/>
    </source>
</evidence>
<gene>
    <name evidence="10" type="ORF">HQ865_16985</name>
</gene>
<dbReference type="Proteomes" id="UP000505355">
    <property type="component" value="Chromosome"/>
</dbReference>
<feature type="chain" id="PRO_5028890602" description="peptidylprolyl isomerase" evidence="8">
    <location>
        <begin position="19"/>
        <end position="336"/>
    </location>
</feature>
<dbReference type="InterPro" id="IPR001179">
    <property type="entry name" value="PPIase_FKBP_dom"/>
</dbReference>
<evidence type="ECO:0000313" key="10">
    <source>
        <dbReference type="EMBL" id="QKJ31386.1"/>
    </source>
</evidence>
<dbReference type="Pfam" id="PF00254">
    <property type="entry name" value="FKBP_C"/>
    <property type="match status" value="1"/>
</dbReference>
<evidence type="ECO:0000256" key="6">
    <source>
        <dbReference type="PROSITE-ProRule" id="PRU00277"/>
    </source>
</evidence>
<dbReference type="SUPFAM" id="SSF54534">
    <property type="entry name" value="FKBP-like"/>
    <property type="match status" value="2"/>
</dbReference>
<feature type="compositionally biased region" description="Low complexity" evidence="7">
    <location>
        <begin position="305"/>
        <end position="336"/>
    </location>
</feature>
<dbReference type="EMBL" id="CP054139">
    <property type="protein sequence ID" value="QKJ31386.1"/>
    <property type="molecule type" value="Genomic_DNA"/>
</dbReference>
<sequence>MKKFLFLALLTVPFLVKAQDGFMRTPKGVQYKIVNPNTGNRIKLDDVITFQATQKTDKDSVLFSSYTLGHPIKIQVKPSENIGDMMDIFPLMTAKDSAYVKVPTDSIFVGHEEARPPFFPKGSYLIFTLKIEKVQSLTEAIAERNADMEKMRGAEVANADKYITAHSLTLNSTPSGLKYVITQPTIGRKVVANDTLLVNYAGRTTEDKVFDTSVEAIAKAAGLNQPGRTYEPIKFVVGQSQVIKGWDEGLQLMTEGSKATFVIPSTLGYGEQGAGNDIKPFSTLVFDVEVVKVIHPKPVATKLGAKGPVKKPGTAPAKKPATTTPPAKKPAATVKK</sequence>
<evidence type="ECO:0000256" key="5">
    <source>
        <dbReference type="ARBA" id="ARBA00023235"/>
    </source>
</evidence>
<dbReference type="AlphaFoldDB" id="A0A7D4Q2K0"/>
<evidence type="ECO:0000256" key="2">
    <source>
        <dbReference type="ARBA" id="ARBA00006577"/>
    </source>
</evidence>
<comment type="similarity">
    <text evidence="2">Belongs to the FKBP-type PPIase family.</text>
</comment>
<dbReference type="EC" id="5.2.1.8" evidence="3 6"/>
<accession>A0A7D4Q2K0</accession>
<keyword evidence="8" id="KW-0732">Signal</keyword>
<reference evidence="10 11" key="1">
    <citation type="submission" date="2020-05" db="EMBL/GenBank/DDBJ databases">
        <title>Mucilaginibacter mali sp. nov.</title>
        <authorList>
            <person name="Kim H.S."/>
            <person name="Lee K.C."/>
            <person name="Suh M.K."/>
            <person name="Kim J.-S."/>
            <person name="Han K.-I."/>
            <person name="Eom M.K."/>
            <person name="Shin Y.K."/>
            <person name="Lee J.-S."/>
        </authorList>
    </citation>
    <scope>NUCLEOTIDE SEQUENCE [LARGE SCALE GENOMIC DNA]</scope>
    <source>
        <strain evidence="10 11">G2-14</strain>
    </source>
</reference>
<dbReference type="RefSeq" id="WP_173416046.1">
    <property type="nucleotide sequence ID" value="NZ_CP054139.1"/>
</dbReference>
<dbReference type="PANTHER" id="PTHR43811:SF57">
    <property type="entry name" value="FKBP-TYPE PEPTIDYL-PROLYL CIS-TRANS ISOMERASE FKPA-RELATED"/>
    <property type="match status" value="1"/>
</dbReference>
<evidence type="ECO:0000256" key="8">
    <source>
        <dbReference type="SAM" id="SignalP"/>
    </source>
</evidence>
<keyword evidence="4 6" id="KW-0697">Rotamase</keyword>
<feature type="region of interest" description="Disordered" evidence="7">
    <location>
        <begin position="302"/>
        <end position="336"/>
    </location>
</feature>
<evidence type="ECO:0000256" key="1">
    <source>
        <dbReference type="ARBA" id="ARBA00000971"/>
    </source>
</evidence>
<feature type="signal peptide" evidence="8">
    <location>
        <begin position="1"/>
        <end position="18"/>
    </location>
</feature>
<dbReference type="Gene3D" id="3.10.50.40">
    <property type="match status" value="2"/>
</dbReference>
<comment type="catalytic activity">
    <reaction evidence="1 6">
        <text>[protein]-peptidylproline (omega=180) = [protein]-peptidylproline (omega=0)</text>
        <dbReference type="Rhea" id="RHEA:16237"/>
        <dbReference type="Rhea" id="RHEA-COMP:10747"/>
        <dbReference type="Rhea" id="RHEA-COMP:10748"/>
        <dbReference type="ChEBI" id="CHEBI:83833"/>
        <dbReference type="ChEBI" id="CHEBI:83834"/>
        <dbReference type="EC" id="5.2.1.8"/>
    </reaction>
</comment>
<keyword evidence="11" id="KW-1185">Reference proteome</keyword>
<dbReference type="GO" id="GO:0003755">
    <property type="term" value="F:peptidyl-prolyl cis-trans isomerase activity"/>
    <property type="evidence" value="ECO:0007669"/>
    <property type="project" value="UniProtKB-KW"/>
</dbReference>
<evidence type="ECO:0000256" key="4">
    <source>
        <dbReference type="ARBA" id="ARBA00023110"/>
    </source>
</evidence>
<evidence type="ECO:0000313" key="11">
    <source>
        <dbReference type="Proteomes" id="UP000505355"/>
    </source>
</evidence>
<name>A0A7D4Q2K0_9SPHI</name>
<dbReference type="PROSITE" id="PS50059">
    <property type="entry name" value="FKBP_PPIASE"/>
    <property type="match status" value="1"/>
</dbReference>
<evidence type="ECO:0000259" key="9">
    <source>
        <dbReference type="PROSITE" id="PS50059"/>
    </source>
</evidence>
<evidence type="ECO:0000256" key="7">
    <source>
        <dbReference type="SAM" id="MobiDB-lite"/>
    </source>
</evidence>